<evidence type="ECO:0000259" key="4">
    <source>
        <dbReference type="PROSITE" id="PS50105"/>
    </source>
</evidence>
<dbReference type="PANTHER" id="PTHR12587">
    <property type="entry name" value="LAR INTERACTING PROTEIN LIP -RELATED PROTEIN"/>
    <property type="match status" value="1"/>
</dbReference>
<dbReference type="EMBL" id="QMKO01002235">
    <property type="protein sequence ID" value="RTG84209.1"/>
    <property type="molecule type" value="Genomic_DNA"/>
</dbReference>
<gene>
    <name evidence="5" type="ORF">DC041_0008192</name>
</gene>
<evidence type="ECO:0000256" key="2">
    <source>
        <dbReference type="ARBA" id="ARBA00023054"/>
    </source>
</evidence>
<dbReference type="PANTHER" id="PTHR12587:SF20">
    <property type="entry name" value="LIPRIN-ALPHA, ISOFORM E"/>
    <property type="match status" value="1"/>
</dbReference>
<reference evidence="5 6" key="1">
    <citation type="journal article" date="2019" name="PLoS Pathog.">
        <title>Genome sequence of the bovine parasite Schistosoma bovis Tanzania.</title>
        <authorList>
            <person name="Oey H."/>
            <person name="Zakrzewski M."/>
            <person name="Gobert G."/>
            <person name="Gravermann K."/>
            <person name="Stoye J."/>
            <person name="Jones M."/>
            <person name="Mcmanus D."/>
            <person name="Krause L."/>
        </authorList>
    </citation>
    <scope>NUCLEOTIDE SEQUENCE [LARGE SCALE GENOMIC DNA]</scope>
    <source>
        <strain evidence="5 6">TAN1997</strain>
    </source>
</reference>
<dbReference type="GO" id="GO:0050808">
    <property type="term" value="P:synapse organization"/>
    <property type="evidence" value="ECO:0007669"/>
    <property type="project" value="TreeGrafter"/>
</dbReference>
<name>A0A430Q939_SCHBO</name>
<dbReference type="AlphaFoldDB" id="A0A430Q939"/>
<keyword evidence="1" id="KW-0677">Repeat</keyword>
<dbReference type="PROSITE" id="PS50105">
    <property type="entry name" value="SAM_DOMAIN"/>
    <property type="match status" value="1"/>
</dbReference>
<dbReference type="Pfam" id="PF00536">
    <property type="entry name" value="SAM_1"/>
    <property type="match status" value="1"/>
</dbReference>
<evidence type="ECO:0000256" key="1">
    <source>
        <dbReference type="ARBA" id="ARBA00022737"/>
    </source>
</evidence>
<feature type="compositionally biased region" description="Basic and acidic residues" evidence="3">
    <location>
        <begin position="304"/>
        <end position="317"/>
    </location>
</feature>
<dbReference type="InterPro" id="IPR001660">
    <property type="entry name" value="SAM"/>
</dbReference>
<dbReference type="GO" id="GO:0048786">
    <property type="term" value="C:presynaptic active zone"/>
    <property type="evidence" value="ECO:0007669"/>
    <property type="project" value="TreeGrafter"/>
</dbReference>
<sequence length="317" mass="35651">MPAWYVAACEANIKSGAMLASLSEQDIQRELGIRNPLHRLKLRLAVHEMLAFTASLTGTTTNPIKNGETSTSMKQLHLASPLIKVQNLQLSNHIYETETLNVIQINRKVFPYDAEEFPPSVTAVGGRTTYENPQNPYQLSVQSGAPTINTSQPSSKRLKKQTYSAGRRCSSSVGNMTIGGAGCLLGGLNLQLPQLDAIQRMQKILDMRLQNLQAQSDQLNYASGNARIKEEISHVRQLMSESQKALSCIVKAVSQMQDQVVQLNTNMEQWILAQASGREIRTVFMEERKSSTKSQRDRHRRDRRERDREWESLVREA</sequence>
<evidence type="ECO:0000313" key="6">
    <source>
        <dbReference type="Proteomes" id="UP000290809"/>
    </source>
</evidence>
<proteinExistence type="predicted"/>
<evidence type="ECO:0000256" key="3">
    <source>
        <dbReference type="SAM" id="MobiDB-lite"/>
    </source>
</evidence>
<keyword evidence="2" id="KW-0175">Coiled coil</keyword>
<feature type="region of interest" description="Disordered" evidence="3">
    <location>
        <begin position="285"/>
        <end position="317"/>
    </location>
</feature>
<evidence type="ECO:0000313" key="5">
    <source>
        <dbReference type="EMBL" id="RTG84209.1"/>
    </source>
</evidence>
<comment type="caution">
    <text evidence="5">The sequence shown here is derived from an EMBL/GenBank/DDBJ whole genome shotgun (WGS) entry which is preliminary data.</text>
</comment>
<dbReference type="Gene3D" id="1.10.150.50">
    <property type="entry name" value="Transcription Factor, Ets-1"/>
    <property type="match status" value="1"/>
</dbReference>
<protein>
    <recommendedName>
        <fullName evidence="4">SAM domain-containing protein</fullName>
    </recommendedName>
</protein>
<accession>A0A430Q939</accession>
<dbReference type="STRING" id="6184.A0A430Q939"/>
<organism evidence="5 6">
    <name type="scientific">Schistosoma bovis</name>
    <name type="common">Blood fluke</name>
    <dbReference type="NCBI Taxonomy" id="6184"/>
    <lineage>
        <taxon>Eukaryota</taxon>
        <taxon>Metazoa</taxon>
        <taxon>Spiralia</taxon>
        <taxon>Lophotrochozoa</taxon>
        <taxon>Platyhelminthes</taxon>
        <taxon>Trematoda</taxon>
        <taxon>Digenea</taxon>
        <taxon>Strigeidida</taxon>
        <taxon>Schistosomatoidea</taxon>
        <taxon>Schistosomatidae</taxon>
        <taxon>Schistosoma</taxon>
    </lineage>
</organism>
<feature type="domain" description="SAM" evidence="4">
    <location>
        <begin position="1"/>
        <end position="52"/>
    </location>
</feature>
<dbReference type="SUPFAM" id="SSF47769">
    <property type="entry name" value="SAM/Pointed domain"/>
    <property type="match status" value="1"/>
</dbReference>
<dbReference type="InterPro" id="IPR029515">
    <property type="entry name" value="Liprin"/>
</dbReference>
<keyword evidence="6" id="KW-1185">Reference proteome</keyword>
<dbReference type="InterPro" id="IPR013761">
    <property type="entry name" value="SAM/pointed_sf"/>
</dbReference>
<dbReference type="Proteomes" id="UP000290809">
    <property type="component" value="Unassembled WGS sequence"/>
</dbReference>